<dbReference type="SUPFAM" id="SSF57903">
    <property type="entry name" value="FYVE/PHD zinc finger"/>
    <property type="match status" value="1"/>
</dbReference>
<proteinExistence type="predicted"/>
<dbReference type="OrthoDB" id="303614at2759"/>
<dbReference type="Gene3D" id="3.30.450.40">
    <property type="match status" value="1"/>
</dbReference>
<keyword evidence="3" id="KW-1185">Reference proteome</keyword>
<comment type="caution">
    <text evidence="2">The sequence shown here is derived from an EMBL/GenBank/DDBJ whole genome shotgun (WGS) entry which is preliminary data.</text>
</comment>
<gene>
    <name evidence="2" type="ORF">Poli38472_012142</name>
</gene>
<accession>A0A8K1CNR6</accession>
<evidence type="ECO:0000259" key="1">
    <source>
        <dbReference type="Pfam" id="PF01590"/>
    </source>
</evidence>
<evidence type="ECO:0000313" key="3">
    <source>
        <dbReference type="Proteomes" id="UP000794436"/>
    </source>
</evidence>
<dbReference type="CDD" id="cd00065">
    <property type="entry name" value="FYVE_like_SF"/>
    <property type="match status" value="1"/>
</dbReference>
<dbReference type="InterPro" id="IPR003018">
    <property type="entry name" value="GAF"/>
</dbReference>
<dbReference type="EMBL" id="SPLM01000006">
    <property type="protein sequence ID" value="TMW67026.1"/>
    <property type="molecule type" value="Genomic_DNA"/>
</dbReference>
<dbReference type="SUPFAM" id="SSF55781">
    <property type="entry name" value="GAF domain-like"/>
    <property type="match status" value="1"/>
</dbReference>
<dbReference type="Pfam" id="PF01590">
    <property type="entry name" value="GAF"/>
    <property type="match status" value="1"/>
</dbReference>
<dbReference type="InterPro" id="IPR011011">
    <property type="entry name" value="Znf_FYVE_PHD"/>
</dbReference>
<dbReference type="AlphaFoldDB" id="A0A8K1CNR6"/>
<evidence type="ECO:0000313" key="2">
    <source>
        <dbReference type="EMBL" id="TMW67026.1"/>
    </source>
</evidence>
<reference evidence="2" key="1">
    <citation type="submission" date="2019-03" db="EMBL/GenBank/DDBJ databases">
        <title>Long read genome sequence of the mycoparasitic Pythium oligandrum ATCC 38472 isolated from sugarbeet rhizosphere.</title>
        <authorList>
            <person name="Gaulin E."/>
        </authorList>
    </citation>
    <scope>NUCLEOTIDE SEQUENCE</scope>
    <source>
        <strain evidence="2">ATCC 38472_TT</strain>
    </source>
</reference>
<dbReference type="Proteomes" id="UP000794436">
    <property type="component" value="Unassembled WGS sequence"/>
</dbReference>
<organism evidence="2 3">
    <name type="scientific">Pythium oligandrum</name>
    <name type="common">Mycoparasitic fungus</name>
    <dbReference type="NCBI Taxonomy" id="41045"/>
    <lineage>
        <taxon>Eukaryota</taxon>
        <taxon>Sar</taxon>
        <taxon>Stramenopiles</taxon>
        <taxon>Oomycota</taxon>
        <taxon>Peronosporomycetes</taxon>
        <taxon>Pythiales</taxon>
        <taxon>Pythiaceae</taxon>
        <taxon>Pythium</taxon>
    </lineage>
</organism>
<feature type="domain" description="GAF" evidence="1">
    <location>
        <begin position="264"/>
        <end position="388"/>
    </location>
</feature>
<protein>
    <recommendedName>
        <fullName evidence="1">GAF domain-containing protein</fullName>
    </recommendedName>
</protein>
<sequence length="402" mass="45585">MASSDHPVFQRLSRLQLVARRRNIGYQTLVFQSSEPRTERCKHCGRQFSTDWKAFLCHVCGLWVCQPCSCVLERERELQYITFIRSCIDCVSMLNKWSDADLFTEFATHPWVVSSSKKQISLTLADTLRIKKESRHAVLTVLKYLGKAVDPDALYLDTIEEDEWIAATTECNVSHPSDVDVNSLETPTERVHHLVQLCFEVEIPEVPLGDCVFAESDGTRHYALRYDDPDEPSDAPCVPDEDERLRTIEEYGSITRSLNTPLMQLICALVAKELDVWSAYITMVKDKTQYLVAAPPGCPCSMALKRSQSFCAYALASPRPFMVRDASMDIRFRNLDVVRGGSHLVFYIAFPIVDENGKTVALLCALDSKPHKSITTMQYSVMQRLAAMTSSFLQKIVDQCEQ</sequence>
<dbReference type="PANTHER" id="PTHR43102">
    <property type="entry name" value="SLR1143 PROTEIN"/>
    <property type="match status" value="1"/>
</dbReference>
<dbReference type="InterPro" id="IPR029016">
    <property type="entry name" value="GAF-like_dom_sf"/>
</dbReference>
<name>A0A8K1CNR6_PYTOL</name>
<dbReference type="PANTHER" id="PTHR43102:SF2">
    <property type="entry name" value="GAF DOMAIN-CONTAINING PROTEIN"/>
    <property type="match status" value="1"/>
</dbReference>